<dbReference type="GO" id="GO:0005524">
    <property type="term" value="F:ATP binding"/>
    <property type="evidence" value="ECO:0007669"/>
    <property type="project" value="UniProtKB-KW"/>
</dbReference>
<dbReference type="InterPro" id="IPR036597">
    <property type="entry name" value="Fido-like_dom_sf"/>
</dbReference>
<protein>
    <submittedName>
        <fullName evidence="4">Fic family protein</fullName>
    </submittedName>
</protein>
<dbReference type="Pfam" id="PF02661">
    <property type="entry name" value="Fic"/>
    <property type="match status" value="1"/>
</dbReference>
<feature type="active site" evidence="1">
    <location>
        <position position="206"/>
    </location>
</feature>
<dbReference type="InterPro" id="IPR040198">
    <property type="entry name" value="Fido_containing"/>
</dbReference>
<keyword evidence="2" id="KW-0547">Nucleotide-binding</keyword>
<dbReference type="AlphaFoldDB" id="A0A9X1N1T8"/>
<keyword evidence="5" id="KW-1185">Reference proteome</keyword>
<dbReference type="PANTHER" id="PTHR13504">
    <property type="entry name" value="FIDO DOMAIN-CONTAINING PROTEIN DDB_G0283145"/>
    <property type="match status" value="1"/>
</dbReference>
<dbReference type="RefSeq" id="WP_003285380.1">
    <property type="nucleotide sequence ID" value="NZ_DALZTY010000014.1"/>
</dbReference>
<name>A0A9X1N1T8_9GAMM</name>
<organism evidence="4 5">
    <name type="scientific">Stutzerimonas kunmingensis</name>
    <dbReference type="NCBI Taxonomy" id="1211807"/>
    <lineage>
        <taxon>Bacteria</taxon>
        <taxon>Pseudomonadati</taxon>
        <taxon>Pseudomonadota</taxon>
        <taxon>Gammaproteobacteria</taxon>
        <taxon>Pseudomonadales</taxon>
        <taxon>Pseudomonadaceae</taxon>
        <taxon>Stutzerimonas</taxon>
    </lineage>
</organism>
<reference evidence="4" key="1">
    <citation type="submission" date="2021-08" db="EMBL/GenBank/DDBJ databases">
        <title>Isolation and characterization of neutrophilic mixotrophic iron-oxidizing bacteria from deep-sea hydrothermal vents.</title>
        <authorList>
            <person name="He Y."/>
        </authorList>
    </citation>
    <scope>NUCLEOTIDE SEQUENCE</scope>
    <source>
        <strain evidence="4">IOP_13</strain>
    </source>
</reference>
<evidence type="ECO:0000313" key="4">
    <source>
        <dbReference type="EMBL" id="MCD1606256.1"/>
    </source>
</evidence>
<dbReference type="EMBL" id="JAINWF010000001">
    <property type="protein sequence ID" value="MCD1606256.1"/>
    <property type="molecule type" value="Genomic_DNA"/>
</dbReference>
<dbReference type="InterPro" id="IPR003812">
    <property type="entry name" value="Fido"/>
</dbReference>
<sequence length="396" mass="44904">MTLITSKTWLDPVLPEQLPSSIIEKADSLPAKVAFLAGRVAPETAARLGKLLLITNTYYSNLIEGQYTEPAAMQKAQNAPKRERQLLKDLAVKHMEVQRVFERALRLKAPEFHAMFSPELISAVHFRLFDGTDENSRRLSDGRVLVPGKLRSQPADEVVVGNHAAPAAAAVQAMLEHLQRFYGASQDPRRRLIATLANHHRLAWVHPFLDGNGRVARMITHLQLVQLGLQPHLWSLSRGLARRHEDYYRTLAMADRPREGDYDGRGQMSQKHYFAFIEFMLDVCHDQVDYMTEALNRDKLRERVIRAFKTNEKLLDVGIRQESAPAVLALLLQGSLPRSEFKTFTGLSSRPAIDELSRLIKAGIVVSRTPKSRTVEPGLPSWFAQDIFPDLHRRFQ</sequence>
<evidence type="ECO:0000259" key="3">
    <source>
        <dbReference type="PROSITE" id="PS51459"/>
    </source>
</evidence>
<evidence type="ECO:0000256" key="1">
    <source>
        <dbReference type="PIRSR" id="PIRSR640198-1"/>
    </source>
</evidence>
<dbReference type="PROSITE" id="PS51459">
    <property type="entry name" value="FIDO"/>
    <property type="match status" value="1"/>
</dbReference>
<keyword evidence="2" id="KW-0067">ATP-binding</keyword>
<evidence type="ECO:0000256" key="2">
    <source>
        <dbReference type="PIRSR" id="PIRSR640198-2"/>
    </source>
</evidence>
<dbReference type="SUPFAM" id="SSF140931">
    <property type="entry name" value="Fic-like"/>
    <property type="match status" value="1"/>
</dbReference>
<dbReference type="Gene3D" id="1.10.3290.10">
    <property type="entry name" value="Fido-like domain"/>
    <property type="match status" value="1"/>
</dbReference>
<dbReference type="Proteomes" id="UP001138989">
    <property type="component" value="Unassembled WGS sequence"/>
</dbReference>
<dbReference type="PANTHER" id="PTHR13504:SF38">
    <property type="entry name" value="FIDO DOMAIN-CONTAINING PROTEIN"/>
    <property type="match status" value="1"/>
</dbReference>
<proteinExistence type="predicted"/>
<feature type="binding site" evidence="2">
    <location>
        <begin position="210"/>
        <end position="217"/>
    </location>
    <ligand>
        <name>ATP</name>
        <dbReference type="ChEBI" id="CHEBI:30616"/>
    </ligand>
</feature>
<feature type="binding site" evidence="2">
    <location>
        <begin position="160"/>
        <end position="163"/>
    </location>
    <ligand>
        <name>ATP</name>
        <dbReference type="ChEBI" id="CHEBI:30616"/>
    </ligand>
</feature>
<evidence type="ECO:0000313" key="5">
    <source>
        <dbReference type="Proteomes" id="UP001138989"/>
    </source>
</evidence>
<comment type="caution">
    <text evidence="4">The sequence shown here is derived from an EMBL/GenBank/DDBJ whole genome shotgun (WGS) entry which is preliminary data.</text>
</comment>
<feature type="domain" description="Fido" evidence="3">
    <location>
        <begin position="116"/>
        <end position="282"/>
    </location>
</feature>
<accession>A0A9X1N1T8</accession>
<gene>
    <name evidence="4" type="ORF">K7H17_00015</name>
</gene>
<feature type="binding site" evidence="2">
    <location>
        <begin position="247"/>
        <end position="248"/>
    </location>
    <ligand>
        <name>ATP</name>
        <dbReference type="ChEBI" id="CHEBI:30616"/>
    </ligand>
</feature>